<dbReference type="InterPro" id="IPR025970">
    <property type="entry name" value="SusE"/>
</dbReference>
<dbReference type="CDD" id="cd12967">
    <property type="entry name" value="CBM_SusE-F_like_u1"/>
    <property type="match status" value="1"/>
</dbReference>
<evidence type="ECO:0000313" key="2">
    <source>
        <dbReference type="EMBL" id="ARN78767.1"/>
    </source>
</evidence>
<dbReference type="Pfam" id="PF14292">
    <property type="entry name" value="SusE"/>
    <property type="match status" value="1"/>
</dbReference>
<proteinExistence type="predicted"/>
<evidence type="ECO:0000259" key="1">
    <source>
        <dbReference type="Pfam" id="PF14292"/>
    </source>
</evidence>
<dbReference type="STRING" id="331648.BST97_12610"/>
<dbReference type="EMBL" id="CP019344">
    <property type="protein sequence ID" value="ARN78767.1"/>
    <property type="molecule type" value="Genomic_DNA"/>
</dbReference>
<reference evidence="2 3" key="1">
    <citation type="submission" date="2016-11" db="EMBL/GenBank/DDBJ databases">
        <title>Trade-off between light-utilization and light-protection in marine flavobacteria.</title>
        <authorList>
            <person name="Kumagai Y."/>
        </authorList>
    </citation>
    <scope>NUCLEOTIDE SEQUENCE [LARGE SCALE GENOMIC DNA]</scope>
    <source>
        <strain evidence="2 3">JCM 13191</strain>
    </source>
</reference>
<sequence>MALLTIATISCDDNDEELFIDGPESQLAFTSTAASSYLLTFDTRANTAERFVWSTVDFATPIAVNYEIQASADPANFDNAVVLTSTNENSAAVTVERLNEVALTLGLTPFSQEAVAVRVVGTTADVTMEPMVSDVLNLSVTPYTTESPKLWIPGNYASASGYGADWDPADEQTPFLEAADFGSTEYEGFVFMNVASPMFKFTPEMDWDEAYGDAGTGLLSTSGGDLSVPGPGYYYITVNLDPNGDGDFSDAMWEASERVWGIIGAATLPSNPSEWNDELDMTYDETTKLWTVELDMQAGEFKFRAQDWGGTTELSLQDAATNTLILGGGDNMSVAAAGRYRAELDLSTPRQYTYQLISI</sequence>
<dbReference type="Proteomes" id="UP000193431">
    <property type="component" value="Chromosome"/>
</dbReference>
<organism evidence="2 3">
    <name type="scientific">Nonlabens spongiae</name>
    <dbReference type="NCBI Taxonomy" id="331648"/>
    <lineage>
        <taxon>Bacteria</taxon>
        <taxon>Pseudomonadati</taxon>
        <taxon>Bacteroidota</taxon>
        <taxon>Flavobacteriia</taxon>
        <taxon>Flavobacteriales</taxon>
        <taxon>Flavobacteriaceae</taxon>
        <taxon>Nonlabens</taxon>
    </lineage>
</organism>
<evidence type="ECO:0000313" key="3">
    <source>
        <dbReference type="Proteomes" id="UP000193431"/>
    </source>
</evidence>
<dbReference type="Gene3D" id="2.60.40.3620">
    <property type="match status" value="2"/>
</dbReference>
<accession>A0A1W6MMG3</accession>
<protein>
    <recommendedName>
        <fullName evidence="1">SusE outer membrane protein domain-containing protein</fullName>
    </recommendedName>
</protein>
<keyword evidence="3" id="KW-1185">Reference proteome</keyword>
<dbReference type="AlphaFoldDB" id="A0A1W6MMG3"/>
<gene>
    <name evidence="2" type="ORF">BST97_12610</name>
</gene>
<feature type="domain" description="SusE outer membrane protein" evidence="1">
    <location>
        <begin position="15"/>
        <end position="119"/>
    </location>
</feature>
<name>A0A1W6MMG3_9FLAO</name>